<evidence type="ECO:0000313" key="1">
    <source>
        <dbReference type="EMBL" id="ERN12730.1"/>
    </source>
</evidence>
<dbReference type="AlphaFoldDB" id="W1PYX6"/>
<organism evidence="1 2">
    <name type="scientific">Amborella trichopoda</name>
    <dbReference type="NCBI Taxonomy" id="13333"/>
    <lineage>
        <taxon>Eukaryota</taxon>
        <taxon>Viridiplantae</taxon>
        <taxon>Streptophyta</taxon>
        <taxon>Embryophyta</taxon>
        <taxon>Tracheophyta</taxon>
        <taxon>Spermatophyta</taxon>
        <taxon>Magnoliopsida</taxon>
        <taxon>Amborellales</taxon>
        <taxon>Amborellaceae</taxon>
        <taxon>Amborella</taxon>
    </lineage>
</organism>
<dbReference type="PANTHER" id="PTHR47436:SF1">
    <property type="entry name" value="SET DOMAIN-CONTAINING PROTEIN"/>
    <property type="match status" value="1"/>
</dbReference>
<dbReference type="GO" id="GO:0040029">
    <property type="term" value="P:epigenetic regulation of gene expression"/>
    <property type="evidence" value="ECO:0000318"/>
    <property type="project" value="GO_Central"/>
</dbReference>
<dbReference type="HOGENOM" id="CLU_034791_0_0_1"/>
<name>W1PYX6_AMBTC</name>
<reference evidence="2" key="1">
    <citation type="journal article" date="2013" name="Science">
        <title>The Amborella genome and the evolution of flowering plants.</title>
        <authorList>
            <consortium name="Amborella Genome Project"/>
        </authorList>
    </citation>
    <scope>NUCLEOTIDE SEQUENCE [LARGE SCALE GENOMIC DNA]</scope>
</reference>
<feature type="non-terminal residue" evidence="1">
    <location>
        <position position="1"/>
    </location>
</feature>
<dbReference type="EMBL" id="KI392605">
    <property type="protein sequence ID" value="ERN12730.1"/>
    <property type="molecule type" value="Genomic_DNA"/>
</dbReference>
<protein>
    <recommendedName>
        <fullName evidence="3">SET domain-containing protein</fullName>
    </recommendedName>
</protein>
<dbReference type="PANTHER" id="PTHR47436">
    <property type="entry name" value="HISTONE-LYSINE N-METHYLTRANSFERASE ATXR2"/>
    <property type="match status" value="1"/>
</dbReference>
<dbReference type="STRING" id="13333.W1PYX6"/>
<sequence length="411" mass="45844">YSKAISTLLASPSPQALQGYFDQLLAKRQCSGIKIRQSNDVGKGVYAEANYMEGDLVLKDQMLVGTQHVSNKVDALVCSYCFRYIGSIELQIGRKLYLQGLGKGEGEEFELGTSKHIQKEGCLAESLHLRENHSVMAGHSDSDSASSSKSEDNAYLPLPKEVIESLINGELVLPYSKEFVLPSVISCVGGCAEEHYCSKSCAEADWESCHSLLCMGERSGCRNMEALARFTEHANGTNDIFHLAAKVISSTILKCEKFKAAQFKDNEPYFGPNALGTNLLLEAWRPFSMGYKRRWWDCVALPNDIDCNQEASFRMQMRELAFTSLQLLKDSIFCEDYAPLFSLEIYGNIIGMFELNNLDVVVASPVEDYFIYIDDLLFPKKEEAMEVTQPILKALGDDYSICCQGMLTLNE</sequence>
<dbReference type="InterPro" id="IPR044237">
    <property type="entry name" value="ATXR2-like"/>
</dbReference>
<accession>W1PYX6</accession>
<gene>
    <name evidence="1" type="ORF">AMTR_s00043p00103900</name>
</gene>
<dbReference type="eggNOG" id="KOG2084">
    <property type="taxonomic scope" value="Eukaryota"/>
</dbReference>
<dbReference type="GO" id="GO:0005634">
    <property type="term" value="C:nucleus"/>
    <property type="evidence" value="ECO:0000318"/>
    <property type="project" value="GO_Central"/>
</dbReference>
<keyword evidence="2" id="KW-1185">Reference proteome</keyword>
<evidence type="ECO:0000313" key="2">
    <source>
        <dbReference type="Proteomes" id="UP000017836"/>
    </source>
</evidence>
<proteinExistence type="predicted"/>
<dbReference type="Proteomes" id="UP000017836">
    <property type="component" value="Unassembled WGS sequence"/>
</dbReference>
<evidence type="ECO:0008006" key="3">
    <source>
        <dbReference type="Google" id="ProtNLM"/>
    </source>
</evidence>
<dbReference type="GO" id="GO:0046975">
    <property type="term" value="F:histone H3K36 methyltransferase activity"/>
    <property type="evidence" value="ECO:0000318"/>
    <property type="project" value="GO_Central"/>
</dbReference>